<gene>
    <name evidence="2" type="primary">Necator_chrV.g19181</name>
    <name evidence="2" type="ORF">RB195_014389</name>
</gene>
<dbReference type="Proteomes" id="UP001303046">
    <property type="component" value="Unassembled WGS sequence"/>
</dbReference>
<proteinExistence type="predicted"/>
<name>A0ABR1E133_NECAM</name>
<evidence type="ECO:0000256" key="1">
    <source>
        <dbReference type="SAM" id="MobiDB-lite"/>
    </source>
</evidence>
<accession>A0ABR1E133</accession>
<evidence type="ECO:0000313" key="3">
    <source>
        <dbReference type="Proteomes" id="UP001303046"/>
    </source>
</evidence>
<feature type="region of interest" description="Disordered" evidence="1">
    <location>
        <begin position="62"/>
        <end position="89"/>
    </location>
</feature>
<protein>
    <submittedName>
        <fullName evidence="2">Uncharacterized protein</fullName>
    </submittedName>
</protein>
<keyword evidence="3" id="KW-1185">Reference proteome</keyword>
<organism evidence="2 3">
    <name type="scientific">Necator americanus</name>
    <name type="common">Human hookworm</name>
    <dbReference type="NCBI Taxonomy" id="51031"/>
    <lineage>
        <taxon>Eukaryota</taxon>
        <taxon>Metazoa</taxon>
        <taxon>Ecdysozoa</taxon>
        <taxon>Nematoda</taxon>
        <taxon>Chromadorea</taxon>
        <taxon>Rhabditida</taxon>
        <taxon>Rhabditina</taxon>
        <taxon>Rhabditomorpha</taxon>
        <taxon>Strongyloidea</taxon>
        <taxon>Ancylostomatidae</taxon>
        <taxon>Bunostominae</taxon>
        <taxon>Necator</taxon>
    </lineage>
</organism>
<sequence>MKYQSWMYSPLERKTVAQRLMRFAFSGVGPEKGVEKVKVSFEICEITVKLFMQGVVDESEEKSISGMKSSELPAGRAHQAGGESPKRNDAGSLRVAVELRRIKLALLSVCEC</sequence>
<dbReference type="EMBL" id="JAVFWL010000005">
    <property type="protein sequence ID" value="KAK6755970.1"/>
    <property type="molecule type" value="Genomic_DNA"/>
</dbReference>
<reference evidence="2 3" key="1">
    <citation type="submission" date="2023-08" db="EMBL/GenBank/DDBJ databases">
        <title>A Necator americanus chromosomal reference genome.</title>
        <authorList>
            <person name="Ilik V."/>
            <person name="Petrzelkova K.J."/>
            <person name="Pardy F."/>
            <person name="Fuh T."/>
            <person name="Niatou-Singa F.S."/>
            <person name="Gouil Q."/>
            <person name="Baker L."/>
            <person name="Ritchie M.E."/>
            <person name="Jex A.R."/>
            <person name="Gazzola D."/>
            <person name="Li H."/>
            <person name="Toshio Fujiwara R."/>
            <person name="Zhan B."/>
            <person name="Aroian R.V."/>
            <person name="Pafco B."/>
            <person name="Schwarz E.M."/>
        </authorList>
    </citation>
    <scope>NUCLEOTIDE SEQUENCE [LARGE SCALE GENOMIC DNA]</scope>
    <source>
        <strain evidence="2 3">Aroian</strain>
        <tissue evidence="2">Whole animal</tissue>
    </source>
</reference>
<comment type="caution">
    <text evidence="2">The sequence shown here is derived from an EMBL/GenBank/DDBJ whole genome shotgun (WGS) entry which is preliminary data.</text>
</comment>
<evidence type="ECO:0000313" key="2">
    <source>
        <dbReference type="EMBL" id="KAK6755970.1"/>
    </source>
</evidence>